<evidence type="ECO:0000313" key="2">
    <source>
        <dbReference type="Proteomes" id="UP000220797"/>
    </source>
</evidence>
<dbReference type="GO" id="GO:0071008">
    <property type="term" value="C:U2-type post-mRNA release spliceosomal complex"/>
    <property type="evidence" value="ECO:0007669"/>
    <property type="project" value="TreeGrafter"/>
</dbReference>
<keyword evidence="2" id="KW-1185">Reference proteome</keyword>
<dbReference type="OrthoDB" id="392265at2759"/>
<protein>
    <recommendedName>
        <fullName evidence="3">G-patch domain-containing protein</fullName>
    </recommendedName>
</protein>
<dbReference type="VEuPathDB" id="PlasmoDB:PGAL8A_00415500"/>
<proteinExistence type="predicted"/>
<comment type="caution">
    <text evidence="1">The sequence shown here is derived from an EMBL/GenBank/DDBJ whole genome shotgun (WGS) entry which is preliminary data.</text>
</comment>
<dbReference type="RefSeq" id="XP_028529380.1">
    <property type="nucleotide sequence ID" value="XM_028672871.1"/>
</dbReference>
<dbReference type="GeneID" id="39732686"/>
<dbReference type="PANTHER" id="PTHR23329:SF1">
    <property type="entry name" value="TUFTELIN-INTERACTING PROTEIN 11"/>
    <property type="match status" value="1"/>
</dbReference>
<evidence type="ECO:0008006" key="3">
    <source>
        <dbReference type="Google" id="ProtNLM"/>
    </source>
</evidence>
<organism evidence="1 2">
    <name type="scientific">Plasmodium gallinaceum</name>
    <dbReference type="NCBI Taxonomy" id="5849"/>
    <lineage>
        <taxon>Eukaryota</taxon>
        <taxon>Sar</taxon>
        <taxon>Alveolata</taxon>
        <taxon>Apicomplexa</taxon>
        <taxon>Aconoidasida</taxon>
        <taxon>Haemosporida</taxon>
        <taxon>Plasmodiidae</taxon>
        <taxon>Plasmodium</taxon>
        <taxon>Plasmodium (Haemamoeba)</taxon>
    </lineage>
</organism>
<dbReference type="OMA" id="KVYFFYN"/>
<reference evidence="1" key="1">
    <citation type="submission" date="2015-04" db="EMBL/GenBank/DDBJ databases">
        <authorList>
            <consortium name="Pathogen Informatics"/>
        </authorList>
    </citation>
    <scope>NUCLEOTIDE SEQUENCE [LARGE SCALE GENOMIC DNA]</scope>
    <source>
        <strain evidence="1">8A</strain>
    </source>
</reference>
<evidence type="ECO:0000313" key="1">
    <source>
        <dbReference type="EMBL" id="CRG96576.1"/>
    </source>
</evidence>
<name>A0A1J1GVK8_PLAGA</name>
<dbReference type="Proteomes" id="UP000220797">
    <property type="component" value="Unassembled WGS sequence"/>
</dbReference>
<gene>
    <name evidence="1" type="ORF">PGAL8A_00415500</name>
</gene>
<dbReference type="InterPro" id="IPR045211">
    <property type="entry name" value="TFP11/STIP/Ntr1"/>
</dbReference>
<dbReference type="EMBL" id="CVMV01000070">
    <property type="protein sequence ID" value="CRG96576.1"/>
    <property type="molecule type" value="Genomic_DNA"/>
</dbReference>
<dbReference type="PANTHER" id="PTHR23329">
    <property type="entry name" value="TUFTELIN-INTERACTING PROTEIN 11-RELATED"/>
    <property type="match status" value="1"/>
</dbReference>
<dbReference type="GO" id="GO:0000390">
    <property type="term" value="P:spliceosomal complex disassembly"/>
    <property type="evidence" value="ECO:0007669"/>
    <property type="project" value="InterPro"/>
</dbReference>
<accession>A0A1J1GVK8</accession>
<sequence>MNYFNEDLPFIGEKQKLKKKKKKSDSNYFDDCDRKNKIFKNVNEEEYLKPVKFVSGGFLNDKKKFTEGTDLHNNSSDNESDDYEEYEVFKHFTFNFNFEEKNEENDFVKDNLKKYNLTELKENDKIFEKYGLGFKILKKMGYEDGIGNKIKTNIVPIEIKKKDIKFLEEKSNENENYDYDDNEDEYLNENYNYIINENIDINNLWKKKFNGKRYWNFNKRKTELNAYLKYNHSLNSNEFMISNNCEFNDNNIYILQEVRKNLNEHIEKITVDYLSTMKKKKETDNKLKNYKNYIHKNYIHEIHILILKNILTYKYLLNLHTLLSYPLLFNNLTFNQYLFNIKNYTVKSNDNDFENTNICYIESSDECNMFKCKNNQKLINVQGSISINENSLKNINEYKNQSNDIEHDNFEENLNNLLISKYRLLCKSGYFKENCEKSNNLSNYNTTYKVINNLEEIYNLISIENIEVKKKNVELFFRDLYTFLFFIYENSEFLCLNSYVSNFFLEFLRIYFYNNQGKMNVKEKHMDNNQLCVNIGYNENCEQNLYYSNNNNDSESKYNEEDIKYIIHFKKILLMGIDENNIIEYNKVESEFDFIIYYNLIYVSFFKENCNEFYNYIKHFKDALNKNYYKKILIHFIKKRIMIDVINKEKDELNEDILKDIDNKLHILFDINKQFDINSYINNYYTNFIFKYLQKYNISENYVKLIKCSIQNNIYKKEIFENVIKKIIYHIKDINFADDEFLNDLKKVLTLYNCIDSNIIFFIFKVYFFYSFSKYVCNYLRDINFLYGKKNETKENTNKTELHTEQNFTEEQKREILTVKKKEIYETFKKIKQIFENNIMKNDEIKNIMFYILNVIKTYVMQDKIITFSVEKVLNFDKQKIFSDDNLNYYFLYKEVKIPIPLYAVPKKINVYEMYHKNNIKNMNYKDETNQNYKFSKKKYINLMNKLENNVKEFKNMDPEDETMNIKNYLEKYCLENNILFLQKNDRKINGNLVYSVNNFSIYINNNVIYIYEDYEWKPTLLSDLLKKI</sequence>
<dbReference type="AlphaFoldDB" id="A0A1J1GVK8"/>